<sequence length="259" mass="30147">MSQYDSYYSAPTPQSVTIKKNGLPFKNYDSLCPKEKIIEILPPIKIKSSISTSQSNSAPVTHRRRFGLRANPDHSAVVSIRREVFEKSSLTQDDIKAILYFFKKYNPHKTVDGLLNKKQFSEYGESLGISDFLQEQLFRIFDLDQDGLLDFREFTIGLSIFMGGTYNEKLKCLFYVYSFTNCLKANALHIEDTKRILRVVYSDDKEVNEDRITFMVQSIHKTMDVDRDGVITFKEFRTCFNRNPYLIHTFNFIFSPPFN</sequence>
<gene>
    <name evidence="4" type="ORF">AKO1_015362</name>
</gene>
<evidence type="ECO:0000313" key="4">
    <source>
        <dbReference type="EMBL" id="KAL0488219.1"/>
    </source>
</evidence>
<dbReference type="EMBL" id="JAOPGA020001416">
    <property type="protein sequence ID" value="KAL0488219.1"/>
    <property type="molecule type" value="Genomic_DNA"/>
</dbReference>
<dbReference type="InterPro" id="IPR045198">
    <property type="entry name" value="CNBL1-10"/>
</dbReference>
<evidence type="ECO:0000259" key="3">
    <source>
        <dbReference type="PROSITE" id="PS50222"/>
    </source>
</evidence>
<keyword evidence="1" id="KW-0677">Repeat</keyword>
<keyword evidence="2" id="KW-0106">Calcium</keyword>
<comment type="caution">
    <text evidence="4">The sequence shown here is derived from an EMBL/GenBank/DDBJ whole genome shotgun (WGS) entry which is preliminary data.</text>
</comment>
<evidence type="ECO:0000313" key="5">
    <source>
        <dbReference type="Proteomes" id="UP001431209"/>
    </source>
</evidence>
<protein>
    <submittedName>
        <fullName evidence="4">Neurocalcin-delta</fullName>
    </submittedName>
</protein>
<dbReference type="GO" id="GO:0019722">
    <property type="term" value="P:calcium-mediated signaling"/>
    <property type="evidence" value="ECO:0007669"/>
    <property type="project" value="InterPro"/>
</dbReference>
<dbReference type="SUPFAM" id="SSF47473">
    <property type="entry name" value="EF-hand"/>
    <property type="match status" value="1"/>
</dbReference>
<dbReference type="Gene3D" id="1.10.238.10">
    <property type="entry name" value="EF-hand"/>
    <property type="match status" value="1"/>
</dbReference>
<dbReference type="Proteomes" id="UP001431209">
    <property type="component" value="Unassembled WGS sequence"/>
</dbReference>
<dbReference type="GO" id="GO:0005509">
    <property type="term" value="F:calcium ion binding"/>
    <property type="evidence" value="ECO:0007669"/>
    <property type="project" value="InterPro"/>
</dbReference>
<dbReference type="PROSITE" id="PS50222">
    <property type="entry name" value="EF_HAND_2"/>
    <property type="match status" value="2"/>
</dbReference>
<dbReference type="InterPro" id="IPR018247">
    <property type="entry name" value="EF_Hand_1_Ca_BS"/>
</dbReference>
<dbReference type="GO" id="GO:0019900">
    <property type="term" value="F:kinase binding"/>
    <property type="evidence" value="ECO:0007669"/>
    <property type="project" value="InterPro"/>
</dbReference>
<name>A0AAW2ZHR2_9EUKA</name>
<dbReference type="Pfam" id="PF13202">
    <property type="entry name" value="EF-hand_5"/>
    <property type="match status" value="2"/>
</dbReference>
<feature type="domain" description="EF-hand" evidence="3">
    <location>
        <begin position="211"/>
        <end position="246"/>
    </location>
</feature>
<feature type="domain" description="EF-hand" evidence="3">
    <location>
        <begin position="129"/>
        <end position="164"/>
    </location>
</feature>
<dbReference type="SMART" id="SM00054">
    <property type="entry name" value="EFh"/>
    <property type="match status" value="2"/>
</dbReference>
<dbReference type="PANTHER" id="PTHR23056">
    <property type="entry name" value="CALCINEURIN B"/>
    <property type="match status" value="1"/>
</dbReference>
<proteinExistence type="predicted"/>
<dbReference type="PRINTS" id="PR00450">
    <property type="entry name" value="RECOVERIN"/>
</dbReference>
<evidence type="ECO:0000256" key="1">
    <source>
        <dbReference type="ARBA" id="ARBA00022737"/>
    </source>
</evidence>
<dbReference type="InterPro" id="IPR002048">
    <property type="entry name" value="EF_hand_dom"/>
</dbReference>
<accession>A0AAW2ZHR2</accession>
<keyword evidence="5" id="KW-1185">Reference proteome</keyword>
<reference evidence="4 5" key="1">
    <citation type="submission" date="2024-03" db="EMBL/GenBank/DDBJ databases">
        <title>The Acrasis kona genome and developmental transcriptomes reveal deep origins of eukaryotic multicellular pathways.</title>
        <authorList>
            <person name="Sheikh S."/>
            <person name="Fu C.-J."/>
            <person name="Brown M.W."/>
            <person name="Baldauf S.L."/>
        </authorList>
    </citation>
    <scope>NUCLEOTIDE SEQUENCE [LARGE SCALE GENOMIC DNA]</scope>
    <source>
        <strain evidence="4 5">ATCC MYA-3509</strain>
    </source>
</reference>
<dbReference type="AlphaFoldDB" id="A0AAW2ZHR2"/>
<organism evidence="4 5">
    <name type="scientific">Acrasis kona</name>
    <dbReference type="NCBI Taxonomy" id="1008807"/>
    <lineage>
        <taxon>Eukaryota</taxon>
        <taxon>Discoba</taxon>
        <taxon>Heterolobosea</taxon>
        <taxon>Tetramitia</taxon>
        <taxon>Eutetramitia</taxon>
        <taxon>Acrasidae</taxon>
        <taxon>Acrasis</taxon>
    </lineage>
</organism>
<dbReference type="PANTHER" id="PTHR23056:SF110">
    <property type="entry name" value="CALMODULIN"/>
    <property type="match status" value="1"/>
</dbReference>
<dbReference type="InterPro" id="IPR011992">
    <property type="entry name" value="EF-hand-dom_pair"/>
</dbReference>
<dbReference type="PROSITE" id="PS00018">
    <property type="entry name" value="EF_HAND_1"/>
    <property type="match status" value="2"/>
</dbReference>
<evidence type="ECO:0000256" key="2">
    <source>
        <dbReference type="ARBA" id="ARBA00022837"/>
    </source>
</evidence>